<evidence type="ECO:0000313" key="2">
    <source>
        <dbReference type="EMBL" id="WOO39933.1"/>
    </source>
</evidence>
<evidence type="ECO:0000313" key="3">
    <source>
        <dbReference type="Proteomes" id="UP001304300"/>
    </source>
</evidence>
<dbReference type="EMBL" id="CP136920">
    <property type="protein sequence ID" value="WOO39933.1"/>
    <property type="molecule type" value="Genomic_DNA"/>
</dbReference>
<keyword evidence="1" id="KW-1133">Transmembrane helix</keyword>
<sequence>MKTFANSIIRSATGVILALALFLIPGKEIPGIDRQADHYFESAISQAGLAYATCRVVNASVSVVGDSQVQLEPAGIGISLAAGKVLDPIDDMTERLSNVLVTAIVSLGIQKLAYEIGASLAPDILGVILLLYAILVFIPNRHGRRFQFLLLRIGAIVLVARFLLPITSIANDFLLQEYFSDEIETTTENLAVYSSTFETLQDFEFPAYDGFFGTIENSASFVQERAIVLKEALDLMMENLGAIIDNLLTLTWLFAAIFVIQVILMPLGVLWLLVKLVNVLFAISLPVFENHKSSDTGKNESIEDKLVQPN</sequence>
<evidence type="ECO:0000256" key="1">
    <source>
        <dbReference type="SAM" id="Phobius"/>
    </source>
</evidence>
<protein>
    <submittedName>
        <fullName evidence="2">Uncharacterized protein</fullName>
    </submittedName>
</protein>
<dbReference type="KEGG" id="puo:RZN69_15005"/>
<proteinExistence type="predicted"/>
<dbReference type="AlphaFoldDB" id="A0AAQ3QTZ4"/>
<feature type="transmembrane region" description="Helical" evidence="1">
    <location>
        <begin position="116"/>
        <end position="137"/>
    </location>
</feature>
<name>A0AAQ3QTZ4_9BACT</name>
<reference evidence="2 3" key="1">
    <citation type="submission" date="2023-10" db="EMBL/GenBank/DDBJ databases">
        <title>Rubellicoccus peritrichatus gen. nov., sp. nov., isolated from an algae of coral reef tank.</title>
        <authorList>
            <person name="Luo J."/>
        </authorList>
    </citation>
    <scope>NUCLEOTIDE SEQUENCE [LARGE SCALE GENOMIC DNA]</scope>
    <source>
        <strain evidence="2 3">CR14</strain>
    </source>
</reference>
<dbReference type="Proteomes" id="UP001304300">
    <property type="component" value="Chromosome"/>
</dbReference>
<gene>
    <name evidence="2" type="ORF">RZN69_15005</name>
</gene>
<organism evidence="2 3">
    <name type="scientific">Rubellicoccus peritrichatus</name>
    <dbReference type="NCBI Taxonomy" id="3080537"/>
    <lineage>
        <taxon>Bacteria</taxon>
        <taxon>Pseudomonadati</taxon>
        <taxon>Verrucomicrobiota</taxon>
        <taxon>Opitutia</taxon>
        <taxon>Puniceicoccales</taxon>
        <taxon>Cerasicoccaceae</taxon>
        <taxon>Rubellicoccus</taxon>
    </lineage>
</organism>
<keyword evidence="3" id="KW-1185">Reference proteome</keyword>
<accession>A0AAQ3QTZ4</accession>
<keyword evidence="1" id="KW-0812">Transmembrane</keyword>
<dbReference type="RefSeq" id="WP_317831991.1">
    <property type="nucleotide sequence ID" value="NZ_CP136920.1"/>
</dbReference>
<feature type="transmembrane region" description="Helical" evidence="1">
    <location>
        <begin position="149"/>
        <end position="170"/>
    </location>
</feature>
<feature type="transmembrane region" description="Helical" evidence="1">
    <location>
        <begin position="252"/>
        <end position="274"/>
    </location>
</feature>
<keyword evidence="1" id="KW-0472">Membrane</keyword>